<dbReference type="OrthoDB" id="5513193at2"/>
<dbReference type="PANTHER" id="PTHR34605">
    <property type="entry name" value="PHAGE_INTEGRASE DOMAIN-CONTAINING PROTEIN"/>
    <property type="match status" value="1"/>
</dbReference>
<dbReference type="GO" id="GO:0003677">
    <property type="term" value="F:DNA binding"/>
    <property type="evidence" value="ECO:0007669"/>
    <property type="project" value="UniProtKB-UniRule"/>
</dbReference>
<evidence type="ECO:0000256" key="3">
    <source>
        <dbReference type="ARBA" id="ARBA00023172"/>
    </source>
</evidence>
<dbReference type="PROSITE" id="PS51898">
    <property type="entry name" value="TYR_RECOMBINASE"/>
    <property type="match status" value="1"/>
</dbReference>
<protein>
    <submittedName>
        <fullName evidence="7">Integrase</fullName>
    </submittedName>
</protein>
<reference evidence="7 8" key="1">
    <citation type="submission" date="2017-07" db="EMBL/GenBank/DDBJ databases">
        <title>A draft genome sequence of Komagataeibacter xylinus LMG 1515.</title>
        <authorList>
            <person name="Skraban J."/>
            <person name="Cleenwerck I."/>
            <person name="Vandamme P."/>
            <person name="Trcek J."/>
        </authorList>
    </citation>
    <scope>NUCLEOTIDE SEQUENCE [LARGE SCALE GENOMIC DNA]</scope>
    <source>
        <strain evidence="7 8">LMG 1515</strain>
    </source>
</reference>
<keyword evidence="8" id="KW-1185">Reference proteome</keyword>
<accession>A0A318PIL9</accession>
<dbReference type="InterPro" id="IPR011010">
    <property type="entry name" value="DNA_brk_join_enz"/>
</dbReference>
<keyword evidence="2 4" id="KW-0238">DNA-binding</keyword>
<evidence type="ECO:0000256" key="2">
    <source>
        <dbReference type="ARBA" id="ARBA00023125"/>
    </source>
</evidence>
<feature type="domain" description="Tyr recombinase" evidence="5">
    <location>
        <begin position="116"/>
        <end position="304"/>
    </location>
</feature>
<dbReference type="InterPro" id="IPR044068">
    <property type="entry name" value="CB"/>
</dbReference>
<evidence type="ECO:0000256" key="1">
    <source>
        <dbReference type="ARBA" id="ARBA00022908"/>
    </source>
</evidence>
<comment type="caution">
    <text evidence="7">The sequence shown here is derived from an EMBL/GenBank/DDBJ whole genome shotgun (WGS) entry which is preliminary data.</text>
</comment>
<dbReference type="Gene3D" id="1.10.150.130">
    <property type="match status" value="1"/>
</dbReference>
<dbReference type="PROSITE" id="PS51900">
    <property type="entry name" value="CB"/>
    <property type="match status" value="1"/>
</dbReference>
<feature type="domain" description="Core-binding (CB)" evidence="6">
    <location>
        <begin position="20"/>
        <end position="91"/>
    </location>
</feature>
<evidence type="ECO:0000259" key="6">
    <source>
        <dbReference type="PROSITE" id="PS51900"/>
    </source>
</evidence>
<keyword evidence="1" id="KW-0229">DNA integration</keyword>
<dbReference type="GO" id="GO:0006310">
    <property type="term" value="P:DNA recombination"/>
    <property type="evidence" value="ECO:0007669"/>
    <property type="project" value="UniProtKB-KW"/>
</dbReference>
<gene>
    <name evidence="7" type="ORF">CFR75_08395</name>
</gene>
<dbReference type="GO" id="GO:0015074">
    <property type="term" value="P:DNA integration"/>
    <property type="evidence" value="ECO:0007669"/>
    <property type="project" value="UniProtKB-KW"/>
</dbReference>
<sequence>MSTGWNWSDPARQEVPMIPPQEAPTREATATLRAYRADWVHFTQWCAEHAISPIPAAPDGVAAYLRSLGRFAPATIRRRLAAIGKMHRFNGLAWDVTHPLIRAALAEMLEQARRPAQPAAVVTPAMLRAMSERCTDGVRGLRDRCLLLFGFAGALRRSELVGLQVEDVRLTPQAVMLTVRDGHEAPTIALPVAQERDLCPAAAFTAWQQVAHRQTGPLFRAISKGERVGGRALTPYAVTRILQRRALMAEVPPATVARLSAHALRAGFIVEALRHGMDATVLGQRTRYRDPRALRPYAELLAHD</sequence>
<dbReference type="STRING" id="1220579.GCA_001571345_02496"/>
<dbReference type="PANTHER" id="PTHR34605:SF3">
    <property type="entry name" value="P CELL-TYPE AGGLUTINATION PROTEIN MAP4-LIKE-RELATED"/>
    <property type="match status" value="1"/>
</dbReference>
<name>A0A318PIL9_KOMXY</name>
<evidence type="ECO:0000313" key="8">
    <source>
        <dbReference type="Proteomes" id="UP000248257"/>
    </source>
</evidence>
<dbReference type="Proteomes" id="UP000248257">
    <property type="component" value="Unassembled WGS sequence"/>
</dbReference>
<proteinExistence type="predicted"/>
<dbReference type="EMBL" id="NKUC01000014">
    <property type="protein sequence ID" value="PYD56958.1"/>
    <property type="molecule type" value="Genomic_DNA"/>
</dbReference>
<dbReference type="InterPro" id="IPR052925">
    <property type="entry name" value="Phage_Integrase-like_Recomb"/>
</dbReference>
<dbReference type="SUPFAM" id="SSF56349">
    <property type="entry name" value="DNA breaking-rejoining enzymes"/>
    <property type="match status" value="1"/>
</dbReference>
<keyword evidence="3" id="KW-0233">DNA recombination</keyword>
<organism evidence="7 8">
    <name type="scientific">Komagataeibacter xylinus</name>
    <name type="common">Gluconacetobacter xylinus</name>
    <dbReference type="NCBI Taxonomy" id="28448"/>
    <lineage>
        <taxon>Bacteria</taxon>
        <taxon>Pseudomonadati</taxon>
        <taxon>Pseudomonadota</taxon>
        <taxon>Alphaproteobacteria</taxon>
        <taxon>Acetobacterales</taxon>
        <taxon>Acetobacteraceae</taxon>
        <taxon>Komagataeibacter</taxon>
    </lineage>
</organism>
<dbReference type="InterPro" id="IPR010998">
    <property type="entry name" value="Integrase_recombinase_N"/>
</dbReference>
<dbReference type="InterPro" id="IPR013762">
    <property type="entry name" value="Integrase-like_cat_sf"/>
</dbReference>
<dbReference type="SUPFAM" id="SSF47823">
    <property type="entry name" value="lambda integrase-like, N-terminal domain"/>
    <property type="match status" value="1"/>
</dbReference>
<dbReference type="AlphaFoldDB" id="A0A318PIL9"/>
<dbReference type="Pfam" id="PF00589">
    <property type="entry name" value="Phage_integrase"/>
    <property type="match status" value="1"/>
</dbReference>
<evidence type="ECO:0000313" key="7">
    <source>
        <dbReference type="EMBL" id="PYD56958.1"/>
    </source>
</evidence>
<dbReference type="Gene3D" id="1.10.443.10">
    <property type="entry name" value="Intergrase catalytic core"/>
    <property type="match status" value="1"/>
</dbReference>
<dbReference type="InterPro" id="IPR002104">
    <property type="entry name" value="Integrase_catalytic"/>
</dbReference>
<evidence type="ECO:0000256" key="4">
    <source>
        <dbReference type="PROSITE-ProRule" id="PRU01248"/>
    </source>
</evidence>
<evidence type="ECO:0000259" key="5">
    <source>
        <dbReference type="PROSITE" id="PS51898"/>
    </source>
</evidence>